<dbReference type="Gene3D" id="1.10.530.40">
    <property type="match status" value="1"/>
</dbReference>
<dbReference type="InterPro" id="IPR008964">
    <property type="entry name" value="Invasin/intimin_cell_adhesion"/>
</dbReference>
<protein>
    <recommendedName>
        <fullName evidence="3">Lysozyme</fullName>
        <ecNumber evidence="3">3.2.1.17</ecNumber>
    </recommendedName>
</protein>
<dbReference type="RefSeq" id="WP_237967117.1">
    <property type="nucleotide sequence ID" value="NZ_JAKNHQ010000022.1"/>
</dbReference>
<dbReference type="Proteomes" id="UP001298681">
    <property type="component" value="Unassembled WGS sequence"/>
</dbReference>
<evidence type="ECO:0000256" key="2">
    <source>
        <dbReference type="ARBA" id="ARBA00022638"/>
    </source>
</evidence>
<dbReference type="PROSITE" id="PS51781">
    <property type="entry name" value="SH3B"/>
    <property type="match status" value="6"/>
</dbReference>
<dbReference type="PANTHER" id="PTHR34408">
    <property type="entry name" value="FAMILY PROTEIN, PUTATIVE-RELATED"/>
    <property type="match status" value="1"/>
</dbReference>
<dbReference type="InterPro" id="IPR052354">
    <property type="entry name" value="Cell_Wall_Dynamics_Protein"/>
</dbReference>
<proteinExistence type="inferred from homology"/>
<keyword evidence="5" id="KW-0732">Signal</keyword>
<keyword evidence="3" id="KW-0326">Glycosidase</keyword>
<keyword evidence="3" id="KW-0378">Hydrolase</keyword>
<dbReference type="Pfam" id="PF08239">
    <property type="entry name" value="SH3_3"/>
    <property type="match status" value="7"/>
</dbReference>
<dbReference type="Pfam" id="PF00959">
    <property type="entry name" value="Phage_lysozyme"/>
    <property type="match status" value="1"/>
</dbReference>
<keyword evidence="1 3" id="KW-0929">Antimicrobial</keyword>
<dbReference type="SMART" id="SM00287">
    <property type="entry name" value="SH3b"/>
    <property type="match status" value="7"/>
</dbReference>
<organism evidence="7 8">
    <name type="scientific">Anaeromassilibacillus senegalensis</name>
    <dbReference type="NCBI Taxonomy" id="1673717"/>
    <lineage>
        <taxon>Bacteria</taxon>
        <taxon>Bacillati</taxon>
        <taxon>Bacillota</taxon>
        <taxon>Clostridia</taxon>
        <taxon>Eubacteriales</taxon>
        <taxon>Acutalibacteraceae</taxon>
        <taxon>Anaeromassilibacillus</taxon>
    </lineage>
</organism>
<comment type="similarity">
    <text evidence="3">Belongs to the glycosyl hydrolase 24 family.</text>
</comment>
<dbReference type="SUPFAM" id="SSF49373">
    <property type="entry name" value="Invasin/intimin cell-adhesion fragments"/>
    <property type="match status" value="1"/>
</dbReference>
<feature type="domain" description="SH3b" evidence="6">
    <location>
        <begin position="109"/>
        <end position="172"/>
    </location>
</feature>
<evidence type="ECO:0000256" key="4">
    <source>
        <dbReference type="SAM" id="MobiDB-lite"/>
    </source>
</evidence>
<keyword evidence="8" id="KW-1185">Reference proteome</keyword>
<dbReference type="InterPro" id="IPR023346">
    <property type="entry name" value="Lysozyme-like_dom_sf"/>
</dbReference>
<feature type="region of interest" description="Disordered" evidence="4">
    <location>
        <begin position="332"/>
        <end position="363"/>
    </location>
</feature>
<dbReference type="InterPro" id="IPR003646">
    <property type="entry name" value="SH3-like_bac-type"/>
</dbReference>
<feature type="compositionally biased region" description="Low complexity" evidence="4">
    <location>
        <begin position="333"/>
        <end position="349"/>
    </location>
</feature>
<evidence type="ECO:0000259" key="6">
    <source>
        <dbReference type="PROSITE" id="PS51781"/>
    </source>
</evidence>
<dbReference type="PANTHER" id="PTHR34408:SF1">
    <property type="entry name" value="GLYCOSYL HYDROLASE FAMILY 19 DOMAIN-CONTAINING PROTEIN HI_1415"/>
    <property type="match status" value="1"/>
</dbReference>
<dbReference type="InterPro" id="IPR023347">
    <property type="entry name" value="Lysozyme_dom_sf"/>
</dbReference>
<feature type="domain" description="SH3b" evidence="6">
    <location>
        <begin position="824"/>
        <end position="891"/>
    </location>
</feature>
<comment type="catalytic activity">
    <reaction evidence="3">
        <text>Hydrolysis of (1-&gt;4)-beta-linkages between N-acetylmuramic acid and N-acetyl-D-glucosamine residues in a peptidoglycan and between N-acetyl-D-glucosamine residues in chitodextrins.</text>
        <dbReference type="EC" id="3.2.1.17"/>
    </reaction>
</comment>
<feature type="signal peptide" evidence="5">
    <location>
        <begin position="1"/>
        <end position="32"/>
    </location>
</feature>
<evidence type="ECO:0000313" key="7">
    <source>
        <dbReference type="EMBL" id="MCG4611748.1"/>
    </source>
</evidence>
<comment type="caution">
    <text evidence="7">The sequence shown here is derived from an EMBL/GenBank/DDBJ whole genome shotgun (WGS) entry which is preliminary data.</text>
</comment>
<dbReference type="SUPFAM" id="SSF53955">
    <property type="entry name" value="Lysozyme-like"/>
    <property type="match status" value="1"/>
</dbReference>
<feature type="domain" description="SH3b" evidence="6">
    <location>
        <begin position="181"/>
        <end position="251"/>
    </location>
</feature>
<dbReference type="EMBL" id="JAKNHQ010000022">
    <property type="protein sequence ID" value="MCG4611748.1"/>
    <property type="molecule type" value="Genomic_DNA"/>
</dbReference>
<reference evidence="7 8" key="1">
    <citation type="submission" date="2022-01" db="EMBL/GenBank/DDBJ databases">
        <title>Collection of gut derived symbiotic bacterial strains cultured from healthy donors.</title>
        <authorList>
            <person name="Lin H."/>
            <person name="Kohout C."/>
            <person name="Waligurski E."/>
            <person name="Pamer E.G."/>
        </authorList>
    </citation>
    <scope>NUCLEOTIDE SEQUENCE [LARGE SCALE GENOMIC DNA]</scope>
    <source>
        <strain evidence="7 8">DFI.7.58</strain>
    </source>
</reference>
<sequence length="962" mass="100834">MRKHFRRMGSAAAALLCTVSLAVTALPTGAWAASTAQTTDYLNLRTGAGQSYSVLLTMPKGTEVTILDDSQGEWAKVRLASGQEGYCSKEYLTAVGSLSTATYGALATGDTAVTTANLNVRKGVGTSYGIVTTLAEGASVTILDSSHATWAKVRTASGLEGYCLKEYLSGSAATGGSSSSTGSGTSTGMTAVTQDYLNLRTGPGTNYDRVLTLAQGVSVSVLDNSNAEWVKVRTTSGQEGYCSRQYLTISGGSSGGNTGSSSSGTSGEIIATVKENLNLREGAGPSYAIIKTMQQGDTVTVIDNSHPTWARVRTADGTVGCCSKEFLDIQANSASGAPSDPSDAAGGSSTANESLPATAKESVAMRTGAGTSYEVIRALFPQENVTVTDNSHATWAKIRTSDGTEGYCMKQYLDIQTASAGTDPGTGDTGDGQTITGATVTADALRLRSGPGTQYDQVATLLKGATLTVLDTSNAEWTKVQTANNLTGYVSNEYIQFLYNGQTGVSADALTISRTSGTVSAGKTLYIKATANPSTASVTWSSSNTAVATVTNGYIYGVSPGTAVITATSGSQSKTCTVTVTAAEPVRTAYTSPNIAGVGSAVTFTAITDTTRDGVRFTVQFPSGTTQMISATSSTTETTGQTSTKVWKAAMNLTEQGTYRVTVSSSQGGVYSAESFETSAYVVSSQDYTVTTSEQRRASDKMIELIANWEGYSASVYADKLTSTQVPTLGYGLTLKEGDTFYNDLSKTEAWSLLVNTVNSASYTTEVNKFITQNNLLMSQCQFDSLVSFGYNVGAGYWNSTSSEIDLRRIILNAVVPPQDFGTGMSATISKATVVRSTPSLSGTQVCEVEKGTAITVTSANFSNQKDGWYLATLPNGSTGWINSGYVTLNGANLVHDLNYTNAYAFGTDMLRWNQAGGKSYAGLLYRRLGEANVYNYNDYSASRVNTYGYTYPAALAYLDTQ</sequence>
<dbReference type="InterPro" id="IPR002196">
    <property type="entry name" value="Glyco_hydro_24"/>
</dbReference>
<gene>
    <name evidence="7" type="ORF">L0P57_12500</name>
</gene>
<dbReference type="InterPro" id="IPR003343">
    <property type="entry name" value="Big_2"/>
</dbReference>
<dbReference type="Gene3D" id="2.30.30.40">
    <property type="entry name" value="SH3 Domains"/>
    <property type="match status" value="7"/>
</dbReference>
<evidence type="ECO:0000256" key="3">
    <source>
        <dbReference type="RuleBase" id="RU003788"/>
    </source>
</evidence>
<dbReference type="EC" id="3.2.1.17" evidence="3"/>
<dbReference type="Gene3D" id="2.60.40.1080">
    <property type="match status" value="1"/>
</dbReference>
<evidence type="ECO:0000313" key="8">
    <source>
        <dbReference type="Proteomes" id="UP001298681"/>
    </source>
</evidence>
<feature type="domain" description="SH3b" evidence="6">
    <location>
        <begin position="435"/>
        <end position="499"/>
    </location>
</feature>
<evidence type="ECO:0000256" key="1">
    <source>
        <dbReference type="ARBA" id="ARBA00022529"/>
    </source>
</evidence>
<dbReference type="Pfam" id="PF02368">
    <property type="entry name" value="Big_2"/>
    <property type="match status" value="1"/>
</dbReference>
<keyword evidence="2 3" id="KW-0081">Bacteriolytic enzyme</keyword>
<name>A0ABS9MMK2_9FIRM</name>
<feature type="domain" description="SH3b" evidence="6">
    <location>
        <begin position="264"/>
        <end position="331"/>
    </location>
</feature>
<feature type="domain" description="SH3b" evidence="6">
    <location>
        <begin position="33"/>
        <end position="96"/>
    </location>
</feature>
<dbReference type="SMART" id="SM00635">
    <property type="entry name" value="BID_2"/>
    <property type="match status" value="1"/>
</dbReference>
<feature type="chain" id="PRO_5046860077" description="Lysozyme" evidence="5">
    <location>
        <begin position="33"/>
        <end position="962"/>
    </location>
</feature>
<accession>A0ABS9MMK2</accession>
<evidence type="ECO:0000256" key="5">
    <source>
        <dbReference type="SAM" id="SignalP"/>
    </source>
</evidence>